<dbReference type="InterPro" id="IPR004156">
    <property type="entry name" value="OATP"/>
</dbReference>
<comment type="caution">
    <text evidence="3">The sequence shown here is derived from an EMBL/GenBank/DDBJ whole genome shotgun (WGS) entry which is preliminary data.</text>
</comment>
<protein>
    <recommendedName>
        <fullName evidence="5">Kazal-like domain-containing protein</fullName>
    </recommendedName>
</protein>
<feature type="non-terminal residue" evidence="3">
    <location>
        <position position="1"/>
    </location>
</feature>
<feature type="transmembrane region" description="Helical" evidence="2">
    <location>
        <begin position="298"/>
        <end position="315"/>
    </location>
</feature>
<evidence type="ECO:0000313" key="3">
    <source>
        <dbReference type="EMBL" id="VDI41455.1"/>
    </source>
</evidence>
<proteinExistence type="predicted"/>
<evidence type="ECO:0000313" key="4">
    <source>
        <dbReference type="Proteomes" id="UP000596742"/>
    </source>
</evidence>
<sequence>IPIALVRILRKPVYSLTILALLFKLFGVIGGLSFGPKYTENQFNIPTWKANIILGAEKLVTATLGTFLGGYLTSRLKLSRQGCIKMCLVLAAICTSLNSLNFIFGCENPEIIGTDNSSPQSCQCEGVQFMAVCDGVGRTFHSPCHAGCTTMISNIYSNCSEAANGTVAIGICQSNCPYLIPYVAVAVLLTFVGTMGVIPVSLIILRSLDDRDKSIAFGMQSFILSLTEQTVRKYTTKSENNIRLYASPEVDVFIPAPIVFGYLFDSVCKEWSSSCGTKGACALYDIEAMRYTLNSVEVGVGLIVFVIYIFVFHFAKRDDAKKKNFENGHEMNKTIVI</sequence>
<dbReference type="PANTHER" id="PTHR11388">
    <property type="entry name" value="ORGANIC ANION TRANSPORTER"/>
    <property type="match status" value="1"/>
</dbReference>
<dbReference type="Pfam" id="PF03137">
    <property type="entry name" value="OATP"/>
    <property type="match status" value="2"/>
</dbReference>
<organism evidence="3 4">
    <name type="scientific">Mytilus galloprovincialis</name>
    <name type="common">Mediterranean mussel</name>
    <dbReference type="NCBI Taxonomy" id="29158"/>
    <lineage>
        <taxon>Eukaryota</taxon>
        <taxon>Metazoa</taxon>
        <taxon>Spiralia</taxon>
        <taxon>Lophotrochozoa</taxon>
        <taxon>Mollusca</taxon>
        <taxon>Bivalvia</taxon>
        <taxon>Autobranchia</taxon>
        <taxon>Pteriomorphia</taxon>
        <taxon>Mytilida</taxon>
        <taxon>Mytiloidea</taxon>
        <taxon>Mytilidae</taxon>
        <taxon>Mytilinae</taxon>
        <taxon>Mytilus</taxon>
    </lineage>
</organism>
<reference evidence="3" key="1">
    <citation type="submission" date="2018-11" db="EMBL/GenBank/DDBJ databases">
        <authorList>
            <person name="Alioto T."/>
            <person name="Alioto T."/>
        </authorList>
    </citation>
    <scope>NUCLEOTIDE SEQUENCE</scope>
</reference>
<evidence type="ECO:0008006" key="5">
    <source>
        <dbReference type="Google" id="ProtNLM"/>
    </source>
</evidence>
<dbReference type="AlphaFoldDB" id="A0A8B6EXE0"/>
<feature type="transmembrane region" description="Helical" evidence="2">
    <location>
        <begin position="179"/>
        <end position="205"/>
    </location>
</feature>
<feature type="transmembrane region" description="Helical" evidence="2">
    <location>
        <begin position="52"/>
        <end position="72"/>
    </location>
</feature>
<dbReference type="Proteomes" id="UP000596742">
    <property type="component" value="Unassembled WGS sequence"/>
</dbReference>
<name>A0A8B6EXE0_MYTGA</name>
<feature type="transmembrane region" description="Helical" evidence="2">
    <location>
        <begin position="12"/>
        <end position="32"/>
    </location>
</feature>
<dbReference type="Gene3D" id="1.20.1250.20">
    <property type="entry name" value="MFS general substrate transporter like domains"/>
    <property type="match status" value="1"/>
</dbReference>
<keyword evidence="4" id="KW-1185">Reference proteome</keyword>
<feature type="transmembrane region" description="Helical" evidence="2">
    <location>
        <begin position="84"/>
        <end position="104"/>
    </location>
</feature>
<dbReference type="GO" id="GO:0016323">
    <property type="term" value="C:basolateral plasma membrane"/>
    <property type="evidence" value="ECO:0007669"/>
    <property type="project" value="TreeGrafter"/>
</dbReference>
<dbReference type="GO" id="GO:0015347">
    <property type="term" value="F:sodium-independent organic anion transmembrane transporter activity"/>
    <property type="evidence" value="ECO:0007669"/>
    <property type="project" value="TreeGrafter"/>
</dbReference>
<evidence type="ECO:0000256" key="1">
    <source>
        <dbReference type="ARBA" id="ARBA00023157"/>
    </source>
</evidence>
<dbReference type="SUPFAM" id="SSF103473">
    <property type="entry name" value="MFS general substrate transporter"/>
    <property type="match status" value="1"/>
</dbReference>
<evidence type="ECO:0000256" key="2">
    <source>
        <dbReference type="SAM" id="Phobius"/>
    </source>
</evidence>
<keyword evidence="2" id="KW-0472">Membrane</keyword>
<dbReference type="GO" id="GO:0043252">
    <property type="term" value="P:sodium-independent organic anion transport"/>
    <property type="evidence" value="ECO:0007669"/>
    <property type="project" value="TreeGrafter"/>
</dbReference>
<keyword evidence="2" id="KW-0812">Transmembrane</keyword>
<accession>A0A8B6EXE0</accession>
<dbReference type="InterPro" id="IPR036259">
    <property type="entry name" value="MFS_trans_sf"/>
</dbReference>
<feature type="transmembrane region" description="Helical" evidence="2">
    <location>
        <begin position="242"/>
        <end position="264"/>
    </location>
</feature>
<gene>
    <name evidence="3" type="ORF">MGAL_10B067855</name>
</gene>
<dbReference type="PANTHER" id="PTHR11388:SF142">
    <property type="entry name" value="SOLUTE CARRIER ORGANIC ANION TRANSPORTER FAMILY MEMBER 5A1"/>
    <property type="match status" value="1"/>
</dbReference>
<dbReference type="EMBL" id="UYJE01005902">
    <property type="protein sequence ID" value="VDI41455.1"/>
    <property type="molecule type" value="Genomic_DNA"/>
</dbReference>
<keyword evidence="1" id="KW-1015">Disulfide bond</keyword>
<keyword evidence="2" id="KW-1133">Transmembrane helix</keyword>
<dbReference type="OrthoDB" id="6145170at2759"/>